<feature type="non-terminal residue" evidence="1">
    <location>
        <position position="128"/>
    </location>
</feature>
<reference evidence="1 2" key="1">
    <citation type="journal article" date="2019" name="Sci. Rep.">
        <title>A high-quality genome of Eragrostis curvula grass provides insights into Poaceae evolution and supports new strategies to enhance forage quality.</title>
        <authorList>
            <person name="Carballo J."/>
            <person name="Santos B.A.C.M."/>
            <person name="Zappacosta D."/>
            <person name="Garbus I."/>
            <person name="Selva J.P."/>
            <person name="Gallo C.A."/>
            <person name="Diaz A."/>
            <person name="Albertini E."/>
            <person name="Caccamo M."/>
            <person name="Echenique V."/>
        </authorList>
    </citation>
    <scope>NUCLEOTIDE SEQUENCE [LARGE SCALE GENOMIC DNA]</scope>
    <source>
        <strain evidence="2">cv. Victoria</strain>
        <tissue evidence="1">Leaf</tissue>
    </source>
</reference>
<keyword evidence="2" id="KW-1185">Reference proteome</keyword>
<evidence type="ECO:0000313" key="1">
    <source>
        <dbReference type="EMBL" id="TVU23781.1"/>
    </source>
</evidence>
<sequence length="128" mass="14473">MSMSRRILGTVEALPVPVAVKLQLLQQGRWSSPERASMVVKDQKNHPELRSCFSVKAYVGDITAIDNQSPEFRNCTTVKADLCDAVALDYQRLELLEFVYLEVELGYNKLQTTQDSELPNDAHCIFPQ</sequence>
<protein>
    <submittedName>
        <fullName evidence="1">Uncharacterized protein</fullName>
    </submittedName>
</protein>
<dbReference type="EMBL" id="RWGY01000013">
    <property type="protein sequence ID" value="TVU23781.1"/>
    <property type="molecule type" value="Genomic_DNA"/>
</dbReference>
<name>A0A5J9UKE4_9POAL</name>
<gene>
    <name evidence="1" type="ORF">EJB05_26163</name>
</gene>
<accession>A0A5J9UKE4</accession>
<dbReference type="Gramene" id="TVU23781">
    <property type="protein sequence ID" value="TVU23781"/>
    <property type="gene ID" value="EJB05_26163"/>
</dbReference>
<evidence type="ECO:0000313" key="2">
    <source>
        <dbReference type="Proteomes" id="UP000324897"/>
    </source>
</evidence>
<dbReference type="AlphaFoldDB" id="A0A5J9UKE4"/>
<proteinExistence type="predicted"/>
<dbReference type="Proteomes" id="UP000324897">
    <property type="component" value="Chromosome 2"/>
</dbReference>
<comment type="caution">
    <text evidence="1">The sequence shown here is derived from an EMBL/GenBank/DDBJ whole genome shotgun (WGS) entry which is preliminary data.</text>
</comment>
<organism evidence="1 2">
    <name type="scientific">Eragrostis curvula</name>
    <name type="common">weeping love grass</name>
    <dbReference type="NCBI Taxonomy" id="38414"/>
    <lineage>
        <taxon>Eukaryota</taxon>
        <taxon>Viridiplantae</taxon>
        <taxon>Streptophyta</taxon>
        <taxon>Embryophyta</taxon>
        <taxon>Tracheophyta</taxon>
        <taxon>Spermatophyta</taxon>
        <taxon>Magnoliopsida</taxon>
        <taxon>Liliopsida</taxon>
        <taxon>Poales</taxon>
        <taxon>Poaceae</taxon>
        <taxon>PACMAD clade</taxon>
        <taxon>Chloridoideae</taxon>
        <taxon>Eragrostideae</taxon>
        <taxon>Eragrostidinae</taxon>
        <taxon>Eragrostis</taxon>
    </lineage>
</organism>